<dbReference type="EMBL" id="HACA01009692">
    <property type="protein sequence ID" value="CDW27053.1"/>
    <property type="molecule type" value="Transcribed_RNA"/>
</dbReference>
<sequence>MINATHLTSNDATEGRCM</sequence>
<accession>A0A0K2TLR9</accession>
<protein>
    <submittedName>
        <fullName evidence="1">Uncharacterized protein</fullName>
    </submittedName>
</protein>
<proteinExistence type="predicted"/>
<reference evidence="1" key="1">
    <citation type="submission" date="2014-05" db="EMBL/GenBank/DDBJ databases">
        <authorList>
            <person name="Chronopoulou M."/>
        </authorList>
    </citation>
    <scope>NUCLEOTIDE SEQUENCE</scope>
    <source>
        <tissue evidence="1">Whole organism</tissue>
    </source>
</reference>
<evidence type="ECO:0000313" key="1">
    <source>
        <dbReference type="EMBL" id="CDW27053.1"/>
    </source>
</evidence>
<organism evidence="1">
    <name type="scientific">Lepeophtheirus salmonis</name>
    <name type="common">Salmon louse</name>
    <name type="synonym">Caligus salmonis</name>
    <dbReference type="NCBI Taxonomy" id="72036"/>
    <lineage>
        <taxon>Eukaryota</taxon>
        <taxon>Metazoa</taxon>
        <taxon>Ecdysozoa</taxon>
        <taxon>Arthropoda</taxon>
        <taxon>Crustacea</taxon>
        <taxon>Multicrustacea</taxon>
        <taxon>Hexanauplia</taxon>
        <taxon>Copepoda</taxon>
        <taxon>Siphonostomatoida</taxon>
        <taxon>Caligidae</taxon>
        <taxon>Lepeophtheirus</taxon>
    </lineage>
</organism>
<dbReference type="AlphaFoldDB" id="A0A0K2TLR9"/>
<name>A0A0K2TLR9_LEPSM</name>